<proteinExistence type="predicted"/>
<keyword evidence="1" id="KW-0472">Membrane</keyword>
<keyword evidence="1" id="KW-1133">Transmembrane helix</keyword>
<keyword evidence="3" id="KW-1185">Reference proteome</keyword>
<evidence type="ECO:0000313" key="2">
    <source>
        <dbReference type="EMBL" id="CAG8981796.1"/>
    </source>
</evidence>
<name>A0A9N9QBZ0_9HELO</name>
<gene>
    <name evidence="2" type="ORF">HYALB_00004739</name>
</gene>
<feature type="transmembrane region" description="Helical" evidence="1">
    <location>
        <begin position="6"/>
        <end position="30"/>
    </location>
</feature>
<comment type="caution">
    <text evidence="2">The sequence shown here is derived from an EMBL/GenBank/DDBJ whole genome shotgun (WGS) entry which is preliminary data.</text>
</comment>
<dbReference type="EMBL" id="CAJVRM010000518">
    <property type="protein sequence ID" value="CAG8981796.1"/>
    <property type="molecule type" value="Genomic_DNA"/>
</dbReference>
<reference evidence="2" key="1">
    <citation type="submission" date="2021-07" db="EMBL/GenBank/DDBJ databases">
        <authorList>
            <person name="Durling M."/>
        </authorList>
    </citation>
    <scope>NUCLEOTIDE SEQUENCE</scope>
</reference>
<dbReference type="OrthoDB" id="2989864at2759"/>
<organism evidence="2 3">
    <name type="scientific">Hymenoscyphus albidus</name>
    <dbReference type="NCBI Taxonomy" id="595503"/>
    <lineage>
        <taxon>Eukaryota</taxon>
        <taxon>Fungi</taxon>
        <taxon>Dikarya</taxon>
        <taxon>Ascomycota</taxon>
        <taxon>Pezizomycotina</taxon>
        <taxon>Leotiomycetes</taxon>
        <taxon>Helotiales</taxon>
        <taxon>Helotiaceae</taxon>
        <taxon>Hymenoscyphus</taxon>
    </lineage>
</organism>
<feature type="transmembrane region" description="Helical" evidence="1">
    <location>
        <begin position="78"/>
        <end position="99"/>
    </location>
</feature>
<sequence length="128" mass="13696">MSSQFALGHIPALFVATATTFGGLMPFFNAEHAILEFGLPQRIASSKPAQSVMILSSARISTLGLTLFVFYFQEKLAAVDTIMLLLGYVGLVDGYVCWLEGVPKKAMFRLASGLLIAGCGWFGLTEGA</sequence>
<dbReference type="Proteomes" id="UP000701801">
    <property type="component" value="Unassembled WGS sequence"/>
</dbReference>
<accession>A0A9N9QBZ0</accession>
<dbReference type="InterPro" id="IPR025363">
    <property type="entry name" value="DUF4267"/>
</dbReference>
<dbReference type="AlphaFoldDB" id="A0A9N9QBZ0"/>
<dbReference type="Pfam" id="PF14087">
    <property type="entry name" value="DUF4267"/>
    <property type="match status" value="1"/>
</dbReference>
<evidence type="ECO:0000256" key="1">
    <source>
        <dbReference type="SAM" id="Phobius"/>
    </source>
</evidence>
<evidence type="ECO:0000313" key="3">
    <source>
        <dbReference type="Proteomes" id="UP000701801"/>
    </source>
</evidence>
<feature type="transmembrane region" description="Helical" evidence="1">
    <location>
        <begin position="106"/>
        <end position="124"/>
    </location>
</feature>
<protein>
    <submittedName>
        <fullName evidence="2">Uncharacterized protein</fullName>
    </submittedName>
</protein>
<keyword evidence="1" id="KW-0812">Transmembrane</keyword>